<dbReference type="Proteomes" id="UP000824469">
    <property type="component" value="Unassembled WGS sequence"/>
</dbReference>
<reference evidence="1 2" key="1">
    <citation type="journal article" date="2021" name="Nat. Plants">
        <title>The Taxus genome provides insights into paclitaxel biosynthesis.</title>
        <authorList>
            <person name="Xiong X."/>
            <person name="Gou J."/>
            <person name="Liao Q."/>
            <person name="Li Y."/>
            <person name="Zhou Q."/>
            <person name="Bi G."/>
            <person name="Li C."/>
            <person name="Du R."/>
            <person name="Wang X."/>
            <person name="Sun T."/>
            <person name="Guo L."/>
            <person name="Liang H."/>
            <person name="Lu P."/>
            <person name="Wu Y."/>
            <person name="Zhang Z."/>
            <person name="Ro D.K."/>
            <person name="Shang Y."/>
            <person name="Huang S."/>
            <person name="Yan J."/>
        </authorList>
    </citation>
    <scope>NUCLEOTIDE SEQUENCE [LARGE SCALE GENOMIC DNA]</scope>
    <source>
        <strain evidence="1">Ta-2019</strain>
    </source>
</reference>
<evidence type="ECO:0000313" key="2">
    <source>
        <dbReference type="Proteomes" id="UP000824469"/>
    </source>
</evidence>
<sequence length="111" mass="13055">RKKGGTPFPLTVGRYTCPTLAKAREMYAELELLNLKHNFPARPTFDYRSYLPKEKIDPIHVPEIEDIWIDLTHEIDIRQKDHSRLALEEIIHYGIAIVPKKFKETDQEIDQ</sequence>
<accession>A0AA38C9V7</accession>
<feature type="non-terminal residue" evidence="1">
    <location>
        <position position="111"/>
    </location>
</feature>
<comment type="caution">
    <text evidence="1">The sequence shown here is derived from an EMBL/GenBank/DDBJ whole genome shotgun (WGS) entry which is preliminary data.</text>
</comment>
<dbReference type="EMBL" id="JAHRHJ020000011">
    <property type="protein sequence ID" value="KAH9295093.1"/>
    <property type="molecule type" value="Genomic_DNA"/>
</dbReference>
<gene>
    <name evidence="1" type="ORF">KI387_038681</name>
</gene>
<name>A0AA38C9V7_TAXCH</name>
<keyword evidence="2" id="KW-1185">Reference proteome</keyword>
<feature type="non-terminal residue" evidence="1">
    <location>
        <position position="1"/>
    </location>
</feature>
<proteinExistence type="predicted"/>
<dbReference type="AlphaFoldDB" id="A0AA38C9V7"/>
<protein>
    <submittedName>
        <fullName evidence="1">Uncharacterized protein</fullName>
    </submittedName>
</protein>
<organism evidence="1 2">
    <name type="scientific">Taxus chinensis</name>
    <name type="common">Chinese yew</name>
    <name type="synonym">Taxus wallichiana var. chinensis</name>
    <dbReference type="NCBI Taxonomy" id="29808"/>
    <lineage>
        <taxon>Eukaryota</taxon>
        <taxon>Viridiplantae</taxon>
        <taxon>Streptophyta</taxon>
        <taxon>Embryophyta</taxon>
        <taxon>Tracheophyta</taxon>
        <taxon>Spermatophyta</taxon>
        <taxon>Pinopsida</taxon>
        <taxon>Pinidae</taxon>
        <taxon>Conifers II</taxon>
        <taxon>Cupressales</taxon>
        <taxon>Taxaceae</taxon>
        <taxon>Taxus</taxon>
    </lineage>
</organism>
<evidence type="ECO:0000313" key="1">
    <source>
        <dbReference type="EMBL" id="KAH9295093.1"/>
    </source>
</evidence>